<protein>
    <submittedName>
        <fullName evidence="1">Uncharacterized protein</fullName>
    </submittedName>
</protein>
<proteinExistence type="predicted"/>
<sequence>MIAAFAGHDMLGYTSGARLASCRIESDLRALARSGARLQDGIPAPDNPVLATRN</sequence>
<evidence type="ECO:0000313" key="1">
    <source>
        <dbReference type="EMBL" id="MDQ0456880.1"/>
    </source>
</evidence>
<keyword evidence="2" id="KW-1185">Reference proteome</keyword>
<dbReference type="Proteomes" id="UP001235269">
    <property type="component" value="Unassembled WGS sequence"/>
</dbReference>
<evidence type="ECO:0000313" key="2">
    <source>
        <dbReference type="Proteomes" id="UP001235269"/>
    </source>
</evidence>
<gene>
    <name evidence="1" type="ORF">QO005_003225</name>
</gene>
<accession>A0ABU0IF58</accession>
<organism evidence="1 2">
    <name type="scientific">Rhizobium paknamense</name>
    <dbReference type="NCBI Taxonomy" id="1206817"/>
    <lineage>
        <taxon>Bacteria</taxon>
        <taxon>Pseudomonadati</taxon>
        <taxon>Pseudomonadota</taxon>
        <taxon>Alphaproteobacteria</taxon>
        <taxon>Hyphomicrobiales</taxon>
        <taxon>Rhizobiaceae</taxon>
        <taxon>Rhizobium/Agrobacterium group</taxon>
        <taxon>Rhizobium</taxon>
    </lineage>
</organism>
<reference evidence="1 2" key="1">
    <citation type="submission" date="2023-07" db="EMBL/GenBank/DDBJ databases">
        <title>Genomic Encyclopedia of Type Strains, Phase IV (KMG-IV): sequencing the most valuable type-strain genomes for metagenomic binning, comparative biology and taxonomic classification.</title>
        <authorList>
            <person name="Goeker M."/>
        </authorList>
    </citation>
    <scope>NUCLEOTIDE SEQUENCE [LARGE SCALE GENOMIC DNA]</scope>
    <source>
        <strain evidence="1 2">DSM 100301</strain>
    </source>
</reference>
<name>A0ABU0IF58_9HYPH</name>
<dbReference type="EMBL" id="JAUSWH010000011">
    <property type="protein sequence ID" value="MDQ0456880.1"/>
    <property type="molecule type" value="Genomic_DNA"/>
</dbReference>
<comment type="caution">
    <text evidence="1">The sequence shown here is derived from an EMBL/GenBank/DDBJ whole genome shotgun (WGS) entry which is preliminary data.</text>
</comment>